<accession>A0A1T2XAK4</accession>
<dbReference type="Proteomes" id="UP000190188">
    <property type="component" value="Unassembled WGS sequence"/>
</dbReference>
<evidence type="ECO:0000313" key="2">
    <source>
        <dbReference type="Proteomes" id="UP000190188"/>
    </source>
</evidence>
<dbReference type="EMBL" id="MSZX01000006">
    <property type="protein sequence ID" value="OPA76878.1"/>
    <property type="molecule type" value="Genomic_DNA"/>
</dbReference>
<evidence type="ECO:0008006" key="3">
    <source>
        <dbReference type="Google" id="ProtNLM"/>
    </source>
</evidence>
<organism evidence="1 2">
    <name type="scientific">Paenibacillus selenitireducens</name>
    <dbReference type="NCBI Taxonomy" id="1324314"/>
    <lineage>
        <taxon>Bacteria</taxon>
        <taxon>Bacillati</taxon>
        <taxon>Bacillota</taxon>
        <taxon>Bacilli</taxon>
        <taxon>Bacillales</taxon>
        <taxon>Paenibacillaceae</taxon>
        <taxon>Paenibacillus</taxon>
    </lineage>
</organism>
<reference evidence="1 2" key="1">
    <citation type="submission" date="2017-01" db="EMBL/GenBank/DDBJ databases">
        <title>Genome analysis of Paenibacillus selenitrireducens ES3-24.</title>
        <authorList>
            <person name="Xu D."/>
            <person name="Yao R."/>
            <person name="Zheng S."/>
        </authorList>
    </citation>
    <scope>NUCLEOTIDE SEQUENCE [LARGE SCALE GENOMIC DNA]</scope>
    <source>
        <strain evidence="1 2">ES3-24</strain>
    </source>
</reference>
<proteinExistence type="predicted"/>
<name>A0A1T2XAK4_9BACL</name>
<keyword evidence="2" id="KW-1185">Reference proteome</keyword>
<dbReference type="STRING" id="1324314.BVG16_17155"/>
<protein>
    <recommendedName>
        <fullName evidence="3">DUF3052 domain-containing protein</fullName>
    </recommendedName>
</protein>
<dbReference type="RefSeq" id="WP_078499928.1">
    <property type="nucleotide sequence ID" value="NZ_MSZX01000006.1"/>
</dbReference>
<sequence>MGLVKKLLIKNNVHVAVVNAPESFSLPVEEFPEGVEVLPTLQPEMEFVLLFAENQAELQRYVPDILPKLKKAATLWVAYPKKSSKIKSDITRDSGWEILQEAGFVGVSLISIDDTWSAFRLRHESDRK</sequence>
<dbReference type="AlphaFoldDB" id="A0A1T2XAK4"/>
<dbReference type="OrthoDB" id="9800461at2"/>
<comment type="caution">
    <text evidence="1">The sequence shown here is derived from an EMBL/GenBank/DDBJ whole genome shotgun (WGS) entry which is preliminary data.</text>
</comment>
<gene>
    <name evidence="1" type="ORF">BVG16_17155</name>
</gene>
<evidence type="ECO:0000313" key="1">
    <source>
        <dbReference type="EMBL" id="OPA76878.1"/>
    </source>
</evidence>